<keyword evidence="2" id="KW-0862">Zinc</keyword>
<keyword evidence="3" id="KW-0732">Signal</keyword>
<comment type="catalytic activity">
    <reaction evidence="2">
        <text>2 superoxide + 2 H(+) = H2O2 + O2</text>
        <dbReference type="Rhea" id="RHEA:20696"/>
        <dbReference type="ChEBI" id="CHEBI:15378"/>
        <dbReference type="ChEBI" id="CHEBI:15379"/>
        <dbReference type="ChEBI" id="CHEBI:16240"/>
        <dbReference type="ChEBI" id="CHEBI:18421"/>
        <dbReference type="EC" id="1.15.1.1"/>
    </reaction>
</comment>
<feature type="signal peptide" evidence="3">
    <location>
        <begin position="1"/>
        <end position="22"/>
    </location>
</feature>
<accession>A0ABX2TF54</accession>
<reference evidence="5 6" key="1">
    <citation type="submission" date="2020-05" db="EMBL/GenBank/DDBJ databases">
        <title>Azospirillum oleiclasticum sp. nov, a nitrogen-fixing and heavy crude oil-emulsifying bacterium isolated from the crude oil of Yumen Oilfield.</title>
        <authorList>
            <person name="Wu D."/>
            <person name="Cai M."/>
            <person name="Zhang X."/>
        </authorList>
    </citation>
    <scope>NUCLEOTIDE SEQUENCE [LARGE SCALE GENOMIC DNA]</scope>
    <source>
        <strain evidence="5 6">ROY-1-1-2</strain>
    </source>
</reference>
<comment type="caution">
    <text evidence="5">The sequence shown here is derived from an EMBL/GenBank/DDBJ whole genome shotgun (WGS) entry which is preliminary data.</text>
</comment>
<gene>
    <name evidence="5" type="ORF">HND93_16515</name>
</gene>
<dbReference type="PANTHER" id="PTHR10003">
    <property type="entry name" value="SUPEROXIDE DISMUTASE CU-ZN -RELATED"/>
    <property type="match status" value="1"/>
</dbReference>
<dbReference type="InterPro" id="IPR036423">
    <property type="entry name" value="SOD-like_Cu/Zn_dom_sf"/>
</dbReference>
<sequence length="177" mass="18133">MTLSRIALAATLGLWVAGPVLAQQGSQSATSAPTRAATMMDPAGKQVGSVTIAQYPAGVFIRGELQGLPPGWHGFHIHEKGACTPAFDAAGGHFNPGKAKHGLNQASTHAGDLPNIHVHADGTARFEFVTQLVSIGGGATDLMDQDGSAFMVHDGPDDYVTDPSGHSGGRIACGVIK</sequence>
<evidence type="ECO:0000259" key="4">
    <source>
        <dbReference type="Pfam" id="PF00080"/>
    </source>
</evidence>
<comment type="similarity">
    <text evidence="1 2">Belongs to the Cu-Zn superoxide dismutase family.</text>
</comment>
<dbReference type="SUPFAM" id="SSF49329">
    <property type="entry name" value="Cu,Zn superoxide dismutase-like"/>
    <property type="match status" value="1"/>
</dbReference>
<keyword evidence="2" id="KW-0479">Metal-binding</keyword>
<evidence type="ECO:0000256" key="3">
    <source>
        <dbReference type="SAM" id="SignalP"/>
    </source>
</evidence>
<dbReference type="EMBL" id="JABFDB010000011">
    <property type="protein sequence ID" value="NYZ21320.1"/>
    <property type="molecule type" value="Genomic_DNA"/>
</dbReference>
<evidence type="ECO:0000256" key="1">
    <source>
        <dbReference type="ARBA" id="ARBA00010457"/>
    </source>
</evidence>
<dbReference type="InterPro" id="IPR018152">
    <property type="entry name" value="SOD_Cu/Zn_BS"/>
</dbReference>
<evidence type="ECO:0000256" key="2">
    <source>
        <dbReference type="RuleBase" id="RU000393"/>
    </source>
</evidence>
<feature type="domain" description="Superoxide dismutase copper/zinc binding" evidence="4">
    <location>
        <begin position="48"/>
        <end position="176"/>
    </location>
</feature>
<dbReference type="Pfam" id="PF00080">
    <property type="entry name" value="Sod_Cu"/>
    <property type="match status" value="1"/>
</dbReference>
<protein>
    <recommendedName>
        <fullName evidence="2">Superoxide dismutase [Cu-Zn]</fullName>
        <ecNumber evidence="2">1.15.1.1</ecNumber>
    </recommendedName>
</protein>
<dbReference type="EC" id="1.15.1.1" evidence="2"/>
<dbReference type="InterPro" id="IPR024134">
    <property type="entry name" value="SOD_Cu/Zn_/chaperone"/>
</dbReference>
<organism evidence="5 6">
    <name type="scientific">Azospirillum oleiclasticum</name>
    <dbReference type="NCBI Taxonomy" id="2735135"/>
    <lineage>
        <taxon>Bacteria</taxon>
        <taxon>Pseudomonadati</taxon>
        <taxon>Pseudomonadota</taxon>
        <taxon>Alphaproteobacteria</taxon>
        <taxon>Rhodospirillales</taxon>
        <taxon>Azospirillaceae</taxon>
        <taxon>Azospirillum</taxon>
    </lineage>
</organism>
<keyword evidence="2" id="KW-0186">Copper</keyword>
<comment type="function">
    <text evidence="2">Destroys radicals which are normally produced within the cells and which are toxic to biological systems.</text>
</comment>
<dbReference type="Gene3D" id="2.60.40.200">
    <property type="entry name" value="Superoxide dismutase, copper/zinc binding domain"/>
    <property type="match status" value="1"/>
</dbReference>
<dbReference type="PRINTS" id="PR00068">
    <property type="entry name" value="CUZNDISMTASE"/>
</dbReference>
<dbReference type="CDD" id="cd00305">
    <property type="entry name" value="Cu-Zn_Superoxide_Dismutase"/>
    <property type="match status" value="1"/>
</dbReference>
<comment type="cofactor">
    <cofactor evidence="2">
        <name>Zn(2+)</name>
        <dbReference type="ChEBI" id="CHEBI:29105"/>
    </cofactor>
    <text evidence="2">Binds 1 zinc ion per subunit.</text>
</comment>
<dbReference type="InterPro" id="IPR001424">
    <property type="entry name" value="SOD_Cu_Zn_dom"/>
</dbReference>
<evidence type="ECO:0000313" key="5">
    <source>
        <dbReference type="EMBL" id="NYZ21320.1"/>
    </source>
</evidence>
<comment type="cofactor">
    <cofactor evidence="2">
        <name>Cu cation</name>
        <dbReference type="ChEBI" id="CHEBI:23378"/>
    </cofactor>
    <text evidence="2">Binds 1 copper ion per subunit.</text>
</comment>
<proteinExistence type="inferred from homology"/>
<evidence type="ECO:0000313" key="6">
    <source>
        <dbReference type="Proteomes" id="UP000584642"/>
    </source>
</evidence>
<dbReference type="Proteomes" id="UP000584642">
    <property type="component" value="Unassembled WGS sequence"/>
</dbReference>
<feature type="chain" id="PRO_5046090167" description="Superoxide dismutase [Cu-Zn]" evidence="3">
    <location>
        <begin position="23"/>
        <end position="177"/>
    </location>
</feature>
<keyword evidence="6" id="KW-1185">Reference proteome</keyword>
<name>A0ABX2TF54_9PROT</name>
<dbReference type="PROSITE" id="PS00332">
    <property type="entry name" value="SOD_CU_ZN_2"/>
    <property type="match status" value="1"/>
</dbReference>
<dbReference type="RefSeq" id="WP_180283086.1">
    <property type="nucleotide sequence ID" value="NZ_JABFDB010000011.1"/>
</dbReference>
<keyword evidence="2" id="KW-0560">Oxidoreductase</keyword>